<name>A0A061QNE7_9CHLO</name>
<dbReference type="EMBL" id="GBEZ01025915">
    <property type="protein sequence ID" value="JAC61228.1"/>
    <property type="molecule type" value="Transcribed_RNA"/>
</dbReference>
<keyword evidence="2" id="KW-0505">Motor protein</keyword>
<dbReference type="Pfam" id="PF00225">
    <property type="entry name" value="Kinesin"/>
    <property type="match status" value="1"/>
</dbReference>
<dbReference type="Gene3D" id="1.20.58.1980">
    <property type="match status" value="1"/>
</dbReference>
<dbReference type="PROSITE" id="PS50067">
    <property type="entry name" value="KINESIN_MOTOR_2"/>
    <property type="match status" value="1"/>
</dbReference>
<feature type="domain" description="Kinesin motor" evidence="5">
    <location>
        <begin position="1"/>
        <end position="48"/>
    </location>
</feature>
<evidence type="ECO:0000313" key="6">
    <source>
        <dbReference type="EMBL" id="JAC61228.1"/>
    </source>
</evidence>
<feature type="region of interest" description="Disordered" evidence="4">
    <location>
        <begin position="142"/>
        <end position="173"/>
    </location>
</feature>
<dbReference type="InterPro" id="IPR001752">
    <property type="entry name" value="Kinesin_motor_dom"/>
</dbReference>
<dbReference type="InterPro" id="IPR027640">
    <property type="entry name" value="Kinesin-like_fam"/>
</dbReference>
<proteinExistence type="inferred from homology"/>
<protein>
    <submittedName>
        <fullName evidence="6">Kinesin-domain-containing protein</fullName>
    </submittedName>
</protein>
<dbReference type="GO" id="GO:0003777">
    <property type="term" value="F:microtubule motor activity"/>
    <property type="evidence" value="ECO:0007669"/>
    <property type="project" value="InterPro"/>
</dbReference>
<dbReference type="SUPFAM" id="SSF52540">
    <property type="entry name" value="P-loop containing nucleoside triphosphate hydrolases"/>
    <property type="match status" value="1"/>
</dbReference>
<comment type="similarity">
    <text evidence="3">Belongs to the TRAFAC class myosin-kinesin ATPase superfamily. Kinesin family.</text>
</comment>
<dbReference type="GO" id="GO:0007018">
    <property type="term" value="P:microtubule-based movement"/>
    <property type="evidence" value="ECO:0007669"/>
    <property type="project" value="InterPro"/>
</dbReference>
<accession>A0A061QNE7</accession>
<evidence type="ECO:0000256" key="3">
    <source>
        <dbReference type="PROSITE-ProRule" id="PRU00283"/>
    </source>
</evidence>
<feature type="non-terminal residue" evidence="6">
    <location>
        <position position="1"/>
    </location>
</feature>
<evidence type="ECO:0000256" key="2">
    <source>
        <dbReference type="ARBA" id="ARBA00023175"/>
    </source>
</evidence>
<gene>
    <name evidence="6" type="ORF">TSPGSL018_26814</name>
</gene>
<feature type="non-terminal residue" evidence="6">
    <location>
        <position position="173"/>
    </location>
</feature>
<dbReference type="PANTHER" id="PTHR47968">
    <property type="entry name" value="CENTROMERE PROTEIN E"/>
    <property type="match status" value="1"/>
</dbReference>
<dbReference type="AlphaFoldDB" id="A0A061QNE7"/>
<evidence type="ECO:0000256" key="4">
    <source>
        <dbReference type="SAM" id="MobiDB-lite"/>
    </source>
</evidence>
<dbReference type="GO" id="GO:0008017">
    <property type="term" value="F:microtubule binding"/>
    <property type="evidence" value="ECO:0007669"/>
    <property type="project" value="InterPro"/>
</dbReference>
<sequence length="173" mass="19927">RDSKLTRLLQESLGGNAKTSLVLAAADAREHAEETQSTMQFGSRAMCVETNAVVNEQIDYKALNSEVLSELERPDRKSESLQAAIQAKDKEMAMLQDTMRQEKQRNQAIVQALELEKQELDEMRRQEAKQLELMLEEKQQEIERHQSDLQSSVVELQNRDKEISDREARLEEL</sequence>
<keyword evidence="1" id="KW-0175">Coiled coil</keyword>
<evidence type="ECO:0000256" key="1">
    <source>
        <dbReference type="ARBA" id="ARBA00023054"/>
    </source>
</evidence>
<reference evidence="6" key="1">
    <citation type="submission" date="2014-05" db="EMBL/GenBank/DDBJ databases">
        <title>The transcriptome of the halophilic microalga Tetraselmis sp. GSL018 isolated from the Great Salt Lake, Utah.</title>
        <authorList>
            <person name="Jinkerson R.E."/>
            <person name="D'Adamo S."/>
            <person name="Posewitz M.C."/>
        </authorList>
    </citation>
    <scope>NUCLEOTIDE SEQUENCE</scope>
    <source>
        <strain evidence="6">GSL018</strain>
    </source>
</reference>
<comment type="caution">
    <text evidence="3">Lacks conserved residue(s) required for the propagation of feature annotation.</text>
</comment>
<dbReference type="GO" id="GO:0005524">
    <property type="term" value="F:ATP binding"/>
    <property type="evidence" value="ECO:0007669"/>
    <property type="project" value="InterPro"/>
</dbReference>
<dbReference type="InterPro" id="IPR027417">
    <property type="entry name" value="P-loop_NTPase"/>
</dbReference>
<dbReference type="PANTHER" id="PTHR47968:SF75">
    <property type="entry name" value="CENTROMERE-ASSOCIATED PROTEIN E"/>
    <property type="match status" value="1"/>
</dbReference>
<evidence type="ECO:0000259" key="5">
    <source>
        <dbReference type="PROSITE" id="PS50067"/>
    </source>
</evidence>
<feature type="compositionally biased region" description="Basic and acidic residues" evidence="4">
    <location>
        <begin position="157"/>
        <end position="173"/>
    </location>
</feature>
<organism evidence="6">
    <name type="scientific">Tetraselmis sp. GSL018</name>
    <dbReference type="NCBI Taxonomy" id="582737"/>
    <lineage>
        <taxon>Eukaryota</taxon>
        <taxon>Viridiplantae</taxon>
        <taxon>Chlorophyta</taxon>
        <taxon>core chlorophytes</taxon>
        <taxon>Chlorodendrophyceae</taxon>
        <taxon>Chlorodendrales</taxon>
        <taxon>Chlorodendraceae</taxon>
        <taxon>Tetraselmis</taxon>
    </lineage>
</organism>